<dbReference type="EC" id="2.5.1.58" evidence="4"/>
<evidence type="ECO:0000256" key="11">
    <source>
        <dbReference type="ARBA" id="ARBA00042436"/>
    </source>
</evidence>
<evidence type="ECO:0000256" key="5">
    <source>
        <dbReference type="ARBA" id="ARBA00022602"/>
    </source>
</evidence>
<dbReference type="EC" id="2.5.1.59" evidence="3"/>
<gene>
    <name evidence="14" type="ORF">DFH94DRAFT_625806</name>
</gene>
<comment type="cofactor">
    <cofactor evidence="1">
        <name>Mg(2+)</name>
        <dbReference type="ChEBI" id="CHEBI:18420"/>
    </cofactor>
</comment>
<comment type="caution">
    <text evidence="14">The sequence shown here is derived from an EMBL/GenBank/DDBJ whole genome shotgun (WGS) entry which is preliminary data.</text>
</comment>
<sequence length="337" mass="38456">MADDTTEHVLYAERPEWSDVVPIPQYENIQPLAPIFYTPEYKDATDYFRGIVKTGEKSLRVLQLTETIIRLNPAHYSAWQYRYETLIVISAPLEPELVLTNALTKASPKTYQVWHHRQLLLTALRDPMPELAFNEEVLKADAKNYHTWSHRQWVLAHFDQAELWAGELPFVERLLNEDVRNNSAWHHRFFVSFENGSKGGTGEGADEAVRRELAFVKGKIALAPNNASAWNYLRGALNHTHLPYSTQAAFVELYVVDAVDADADRVLDLENPPPSQGAQLPCLAAIEFMADVHEARGKEGISEAVKLWRSLAHTHDTIRKRYWEFRIRDAVANTSVA</sequence>
<dbReference type="SUPFAM" id="SSF48439">
    <property type="entry name" value="Protein prenylyltransferase"/>
    <property type="match status" value="1"/>
</dbReference>
<dbReference type="AlphaFoldDB" id="A0A9P5N087"/>
<dbReference type="GO" id="GO:0004660">
    <property type="term" value="F:protein farnesyltransferase activity"/>
    <property type="evidence" value="ECO:0007669"/>
    <property type="project" value="UniProtKB-EC"/>
</dbReference>
<dbReference type="OrthoDB" id="10255768at2759"/>
<dbReference type="PANTHER" id="PTHR11129:SF1">
    <property type="entry name" value="PROTEIN FARNESYLTRANSFERASE_GERANYLGERANYLTRANSFERASE TYPE-1 SUBUNIT ALPHA"/>
    <property type="match status" value="1"/>
</dbReference>
<keyword evidence="8" id="KW-0460">Magnesium</keyword>
<dbReference type="Gene3D" id="1.25.40.120">
    <property type="entry name" value="Protein prenylyltransferase"/>
    <property type="match status" value="1"/>
</dbReference>
<evidence type="ECO:0000256" key="3">
    <source>
        <dbReference type="ARBA" id="ARBA00012700"/>
    </source>
</evidence>
<evidence type="ECO:0000256" key="2">
    <source>
        <dbReference type="ARBA" id="ARBA00006734"/>
    </source>
</evidence>
<reference evidence="14" key="2">
    <citation type="journal article" date="2020" name="Nat. Commun.">
        <title>Large-scale genome sequencing of mycorrhizal fungi provides insights into the early evolution of symbiotic traits.</title>
        <authorList>
            <person name="Miyauchi S."/>
            <person name="Kiss E."/>
            <person name="Kuo A."/>
            <person name="Drula E."/>
            <person name="Kohler A."/>
            <person name="Sanchez-Garcia M."/>
            <person name="Morin E."/>
            <person name="Andreopoulos B."/>
            <person name="Barry K.W."/>
            <person name="Bonito G."/>
            <person name="Buee M."/>
            <person name="Carver A."/>
            <person name="Chen C."/>
            <person name="Cichocki N."/>
            <person name="Clum A."/>
            <person name="Culley D."/>
            <person name="Crous P.W."/>
            <person name="Fauchery L."/>
            <person name="Girlanda M."/>
            <person name="Hayes R.D."/>
            <person name="Keri Z."/>
            <person name="LaButti K."/>
            <person name="Lipzen A."/>
            <person name="Lombard V."/>
            <person name="Magnuson J."/>
            <person name="Maillard F."/>
            <person name="Murat C."/>
            <person name="Nolan M."/>
            <person name="Ohm R.A."/>
            <person name="Pangilinan J."/>
            <person name="Pereira M.F."/>
            <person name="Perotto S."/>
            <person name="Peter M."/>
            <person name="Pfister S."/>
            <person name="Riley R."/>
            <person name="Sitrit Y."/>
            <person name="Stielow J.B."/>
            <person name="Szollosi G."/>
            <person name="Zifcakova L."/>
            <person name="Stursova M."/>
            <person name="Spatafora J.W."/>
            <person name="Tedersoo L."/>
            <person name="Vaario L.M."/>
            <person name="Yamada A."/>
            <person name="Yan M."/>
            <person name="Wang P."/>
            <person name="Xu J."/>
            <person name="Bruns T."/>
            <person name="Baldrian P."/>
            <person name="Vilgalys R."/>
            <person name="Dunand C."/>
            <person name="Henrissat B."/>
            <person name="Grigoriev I.V."/>
            <person name="Hibbett D."/>
            <person name="Nagy L.G."/>
            <person name="Martin F.M."/>
        </authorList>
    </citation>
    <scope>NUCLEOTIDE SEQUENCE</scope>
    <source>
        <strain evidence="14">Prilba</strain>
    </source>
</reference>
<keyword evidence="6" id="KW-0808">Transferase</keyword>
<evidence type="ECO:0000256" key="13">
    <source>
        <dbReference type="ARBA" id="ARBA00043219"/>
    </source>
</evidence>
<dbReference type="EMBL" id="WHVB01000004">
    <property type="protein sequence ID" value="KAF8483294.1"/>
    <property type="molecule type" value="Genomic_DNA"/>
</dbReference>
<dbReference type="GO" id="GO:0004662">
    <property type="term" value="F:CAAX-protein geranylgeranyltransferase activity"/>
    <property type="evidence" value="ECO:0007669"/>
    <property type="project" value="UniProtKB-EC"/>
</dbReference>
<dbReference type="GO" id="GO:0005953">
    <property type="term" value="C:CAAX-protein geranylgeranyltransferase complex"/>
    <property type="evidence" value="ECO:0007669"/>
    <property type="project" value="TreeGrafter"/>
</dbReference>
<evidence type="ECO:0000256" key="1">
    <source>
        <dbReference type="ARBA" id="ARBA00001946"/>
    </source>
</evidence>
<dbReference type="PROSITE" id="PS51147">
    <property type="entry name" value="PFTA"/>
    <property type="match status" value="5"/>
</dbReference>
<dbReference type="GO" id="GO:0005965">
    <property type="term" value="C:protein farnesyltransferase complex"/>
    <property type="evidence" value="ECO:0007669"/>
    <property type="project" value="TreeGrafter"/>
</dbReference>
<keyword evidence="5" id="KW-0637">Prenyltransferase</keyword>
<evidence type="ECO:0000256" key="12">
    <source>
        <dbReference type="ARBA" id="ARBA00043086"/>
    </source>
</evidence>
<evidence type="ECO:0000313" key="14">
    <source>
        <dbReference type="EMBL" id="KAF8483294.1"/>
    </source>
</evidence>
<evidence type="ECO:0000313" key="15">
    <source>
        <dbReference type="Proteomes" id="UP000759537"/>
    </source>
</evidence>
<organism evidence="14 15">
    <name type="scientific">Russula ochroleuca</name>
    <dbReference type="NCBI Taxonomy" id="152965"/>
    <lineage>
        <taxon>Eukaryota</taxon>
        <taxon>Fungi</taxon>
        <taxon>Dikarya</taxon>
        <taxon>Basidiomycota</taxon>
        <taxon>Agaricomycotina</taxon>
        <taxon>Agaricomycetes</taxon>
        <taxon>Russulales</taxon>
        <taxon>Russulaceae</taxon>
        <taxon>Russula</taxon>
    </lineage>
</organism>
<comment type="similarity">
    <text evidence="2">Belongs to the protein prenyltransferase subunit alpha family.</text>
</comment>
<dbReference type="InterPro" id="IPR002088">
    <property type="entry name" value="Prenyl_trans_a"/>
</dbReference>
<accession>A0A9P5N087</accession>
<evidence type="ECO:0000256" key="9">
    <source>
        <dbReference type="ARBA" id="ARBA00040965"/>
    </source>
</evidence>
<reference evidence="14" key="1">
    <citation type="submission" date="2019-10" db="EMBL/GenBank/DDBJ databases">
        <authorList>
            <consortium name="DOE Joint Genome Institute"/>
            <person name="Kuo A."/>
            <person name="Miyauchi S."/>
            <person name="Kiss E."/>
            <person name="Drula E."/>
            <person name="Kohler A."/>
            <person name="Sanchez-Garcia M."/>
            <person name="Andreopoulos B."/>
            <person name="Barry K.W."/>
            <person name="Bonito G."/>
            <person name="Buee M."/>
            <person name="Carver A."/>
            <person name="Chen C."/>
            <person name="Cichocki N."/>
            <person name="Clum A."/>
            <person name="Culley D."/>
            <person name="Crous P.W."/>
            <person name="Fauchery L."/>
            <person name="Girlanda M."/>
            <person name="Hayes R."/>
            <person name="Keri Z."/>
            <person name="LaButti K."/>
            <person name="Lipzen A."/>
            <person name="Lombard V."/>
            <person name="Magnuson J."/>
            <person name="Maillard F."/>
            <person name="Morin E."/>
            <person name="Murat C."/>
            <person name="Nolan M."/>
            <person name="Ohm R."/>
            <person name="Pangilinan J."/>
            <person name="Pereira M."/>
            <person name="Perotto S."/>
            <person name="Peter M."/>
            <person name="Riley R."/>
            <person name="Sitrit Y."/>
            <person name="Stielow B."/>
            <person name="Szollosi G."/>
            <person name="Zifcakova L."/>
            <person name="Stursova M."/>
            <person name="Spatafora J.W."/>
            <person name="Tedersoo L."/>
            <person name="Vaario L.-M."/>
            <person name="Yamada A."/>
            <person name="Yan M."/>
            <person name="Wang P."/>
            <person name="Xu J."/>
            <person name="Bruns T."/>
            <person name="Baldrian P."/>
            <person name="Vilgalys R."/>
            <person name="Henrissat B."/>
            <person name="Grigoriev I.V."/>
            <person name="Hibbett D."/>
            <person name="Nagy L.G."/>
            <person name="Martin F.M."/>
        </authorList>
    </citation>
    <scope>NUCLEOTIDE SEQUENCE</scope>
    <source>
        <strain evidence="14">Prilba</strain>
    </source>
</reference>
<keyword evidence="7" id="KW-0677">Repeat</keyword>
<name>A0A9P5N087_9AGAM</name>
<evidence type="ECO:0000256" key="7">
    <source>
        <dbReference type="ARBA" id="ARBA00022737"/>
    </source>
</evidence>
<proteinExistence type="inferred from homology"/>
<evidence type="ECO:0000256" key="8">
    <source>
        <dbReference type="ARBA" id="ARBA00022842"/>
    </source>
</evidence>
<protein>
    <recommendedName>
        <fullName evidence="9">Protein farnesyltransferase/geranylgeranyltransferase type-1 subunit alpha</fullName>
        <ecNumber evidence="4">2.5.1.58</ecNumber>
        <ecNumber evidence="3">2.5.1.59</ecNumber>
    </recommendedName>
    <alternativeName>
        <fullName evidence="12">CAAX farnesyltransferase subunit alpha</fullName>
    </alternativeName>
    <alternativeName>
        <fullName evidence="11">FTase-alpha</fullName>
    </alternativeName>
    <alternativeName>
        <fullName evidence="10">Ras proteins prenyltransferase subunit alpha</fullName>
    </alternativeName>
    <alternativeName>
        <fullName evidence="13">Type I protein geranyl-geranyltransferase subunit alpha</fullName>
    </alternativeName>
</protein>
<evidence type="ECO:0000256" key="6">
    <source>
        <dbReference type="ARBA" id="ARBA00022679"/>
    </source>
</evidence>
<dbReference type="Pfam" id="PF01239">
    <property type="entry name" value="PPTA"/>
    <property type="match status" value="5"/>
</dbReference>
<evidence type="ECO:0000256" key="4">
    <source>
        <dbReference type="ARBA" id="ARBA00012702"/>
    </source>
</evidence>
<dbReference type="Proteomes" id="UP000759537">
    <property type="component" value="Unassembled WGS sequence"/>
</dbReference>
<evidence type="ECO:0000256" key="10">
    <source>
        <dbReference type="ARBA" id="ARBA00041392"/>
    </source>
</evidence>
<dbReference type="PANTHER" id="PTHR11129">
    <property type="entry name" value="PROTEIN FARNESYLTRANSFERASE ALPHA SUBUNIT/RAB GERANYLGERANYL TRANSFERASE ALPHA SUBUNIT"/>
    <property type="match status" value="1"/>
</dbReference>
<keyword evidence="15" id="KW-1185">Reference proteome</keyword>